<dbReference type="Proteomes" id="UP000519972">
    <property type="component" value="Unassembled WGS sequence"/>
</dbReference>
<keyword evidence="6" id="KW-0460">Magnesium</keyword>
<keyword evidence="5" id="KW-0378">Hydrolase</keyword>
<dbReference type="GO" id="GO:0004518">
    <property type="term" value="F:nuclease activity"/>
    <property type="evidence" value="ECO:0007669"/>
    <property type="project" value="UniProtKB-KW"/>
</dbReference>
<evidence type="ECO:0000313" key="10">
    <source>
        <dbReference type="Proteomes" id="UP000519972"/>
    </source>
</evidence>
<evidence type="ECO:0000256" key="4">
    <source>
        <dbReference type="ARBA" id="ARBA00022723"/>
    </source>
</evidence>
<keyword evidence="2" id="KW-1277">Toxin-antitoxin system</keyword>
<dbReference type="PANTHER" id="PTHR33653">
    <property type="entry name" value="RIBONUCLEASE VAPC2"/>
    <property type="match status" value="1"/>
</dbReference>
<evidence type="ECO:0000256" key="2">
    <source>
        <dbReference type="ARBA" id="ARBA00022649"/>
    </source>
</evidence>
<dbReference type="GO" id="GO:0046872">
    <property type="term" value="F:metal ion binding"/>
    <property type="evidence" value="ECO:0007669"/>
    <property type="project" value="UniProtKB-KW"/>
</dbReference>
<sequence length="193" mass="21261">MKTAFLLDTCVISETALPRPRESVIDFLATADNYFIPAGALMELQMGITKVCATNPLKAVKLSAWYHELVRAGIPIIETDREVSETWGVLSADPRLQRLTQGGNGKKPRGGQDLHIAAAALVRRLPIATMNVSDFMLIHECYPLPGIYDPLANQWHTRMEPLADLYPLVANDSFEENEGIETSPLFALLNGAD</sequence>
<comment type="caution">
    <text evidence="9">The sequence shown here is derived from an EMBL/GenBank/DDBJ whole genome shotgun (WGS) entry which is preliminary data.</text>
</comment>
<dbReference type="InterPro" id="IPR050556">
    <property type="entry name" value="Type_II_TA_system_RNase"/>
</dbReference>
<evidence type="ECO:0000256" key="1">
    <source>
        <dbReference type="ARBA" id="ARBA00001946"/>
    </source>
</evidence>
<dbReference type="SUPFAM" id="SSF88723">
    <property type="entry name" value="PIN domain-like"/>
    <property type="match status" value="1"/>
</dbReference>
<dbReference type="PANTHER" id="PTHR33653:SF1">
    <property type="entry name" value="RIBONUCLEASE VAPC2"/>
    <property type="match status" value="1"/>
</dbReference>
<reference evidence="9 10" key="1">
    <citation type="submission" date="2020-02" db="EMBL/GenBank/DDBJ databases">
        <authorList>
            <person name="Sun Q."/>
        </authorList>
    </citation>
    <scope>NUCLEOTIDE SEQUENCE [LARGE SCALE GENOMIC DNA]</scope>
    <source>
        <strain evidence="9 10">CCBAU 03386</strain>
    </source>
</reference>
<evidence type="ECO:0000256" key="3">
    <source>
        <dbReference type="ARBA" id="ARBA00022722"/>
    </source>
</evidence>
<organism evidence="9 10">
    <name type="scientific">Rhizobium sophorae</name>
    <dbReference type="NCBI Taxonomy" id="1535242"/>
    <lineage>
        <taxon>Bacteria</taxon>
        <taxon>Pseudomonadati</taxon>
        <taxon>Pseudomonadota</taxon>
        <taxon>Alphaproteobacteria</taxon>
        <taxon>Hyphomicrobiales</taxon>
        <taxon>Rhizobiaceae</taxon>
        <taxon>Rhizobium/Agrobacterium group</taxon>
        <taxon>Rhizobium</taxon>
    </lineage>
</organism>
<dbReference type="RefSeq" id="WP_171378149.1">
    <property type="nucleotide sequence ID" value="NZ_JABFCN010000062.1"/>
</dbReference>
<evidence type="ECO:0000256" key="5">
    <source>
        <dbReference type="ARBA" id="ARBA00022801"/>
    </source>
</evidence>
<evidence type="ECO:0000259" key="8">
    <source>
        <dbReference type="Pfam" id="PF01850"/>
    </source>
</evidence>
<evidence type="ECO:0000256" key="7">
    <source>
        <dbReference type="ARBA" id="ARBA00038093"/>
    </source>
</evidence>
<feature type="domain" description="PIN" evidence="8">
    <location>
        <begin position="6"/>
        <end position="130"/>
    </location>
</feature>
<keyword evidence="3" id="KW-0540">Nuclease</keyword>
<evidence type="ECO:0000313" key="9">
    <source>
        <dbReference type="EMBL" id="NNU41025.1"/>
    </source>
</evidence>
<dbReference type="EMBL" id="JABFCN010000062">
    <property type="protein sequence ID" value="NNU41025.1"/>
    <property type="molecule type" value="Genomic_DNA"/>
</dbReference>
<accession>A0A7Y3SCK8</accession>
<keyword evidence="10" id="KW-1185">Reference proteome</keyword>
<evidence type="ECO:0000256" key="6">
    <source>
        <dbReference type="ARBA" id="ARBA00022842"/>
    </source>
</evidence>
<protein>
    <submittedName>
        <fullName evidence="9">Type II toxin-antitoxin system VapC family toxin</fullName>
    </submittedName>
</protein>
<dbReference type="InterPro" id="IPR029060">
    <property type="entry name" value="PIN-like_dom_sf"/>
</dbReference>
<keyword evidence="4" id="KW-0479">Metal-binding</keyword>
<gene>
    <name evidence="9" type="ORF">G9X64_32015</name>
</gene>
<dbReference type="Gene3D" id="3.40.50.1010">
    <property type="entry name" value="5'-nuclease"/>
    <property type="match status" value="1"/>
</dbReference>
<name>A0A7Y3SCK8_9HYPH</name>
<comment type="similarity">
    <text evidence="7">Belongs to the PINc/VapC protein family.</text>
</comment>
<comment type="cofactor">
    <cofactor evidence="1">
        <name>Mg(2+)</name>
        <dbReference type="ChEBI" id="CHEBI:18420"/>
    </cofactor>
</comment>
<dbReference type="AlphaFoldDB" id="A0A7Y3SCK8"/>
<proteinExistence type="inferred from homology"/>
<dbReference type="GO" id="GO:0016787">
    <property type="term" value="F:hydrolase activity"/>
    <property type="evidence" value="ECO:0007669"/>
    <property type="project" value="UniProtKB-KW"/>
</dbReference>
<dbReference type="InterPro" id="IPR002716">
    <property type="entry name" value="PIN_dom"/>
</dbReference>
<dbReference type="Pfam" id="PF01850">
    <property type="entry name" value="PIN"/>
    <property type="match status" value="1"/>
</dbReference>